<evidence type="ECO:0000259" key="4">
    <source>
        <dbReference type="Pfam" id="PF10374"/>
    </source>
</evidence>
<name>A0AAJ0GGW2_9PEZI</name>
<dbReference type="PANTHER" id="PTHR15696:SF36">
    <property type="entry name" value="NONSENSE-MEDIATED MRNA DECAY FACTOR"/>
    <property type="match status" value="1"/>
</dbReference>
<dbReference type="GO" id="GO:0005634">
    <property type="term" value="C:nucleus"/>
    <property type="evidence" value="ECO:0007669"/>
    <property type="project" value="UniProtKB-SubCell"/>
</dbReference>
<keyword evidence="1" id="KW-0539">Nucleus</keyword>
<comment type="subcellular location">
    <subcellularLocation>
        <location evidence="1">Nucleus</location>
    </subcellularLocation>
</comment>
<comment type="caution">
    <text evidence="5">The sequence shown here is derived from an EMBL/GenBank/DDBJ whole genome shotgun (WGS) entry which is preliminary data.</text>
</comment>
<dbReference type="InterPro" id="IPR011990">
    <property type="entry name" value="TPR-like_helical_dom_sf"/>
</dbReference>
<evidence type="ECO:0000256" key="2">
    <source>
        <dbReference type="SAM" id="MobiDB-lite"/>
    </source>
</evidence>
<keyword evidence="1" id="KW-0866">Nonsense-mediated mRNA decay</keyword>
<reference evidence="5" key="1">
    <citation type="submission" date="2023-04" db="EMBL/GenBank/DDBJ databases">
        <title>Black Yeasts Isolated from many extreme environments.</title>
        <authorList>
            <person name="Coleine C."/>
            <person name="Stajich J.E."/>
            <person name="Selbmann L."/>
        </authorList>
    </citation>
    <scope>NUCLEOTIDE SEQUENCE</scope>
    <source>
        <strain evidence="5">CCFEE 5312</strain>
    </source>
</reference>
<feature type="domain" description="DNA/RNA-binding" evidence="3">
    <location>
        <begin position="183"/>
        <end position="476"/>
    </location>
</feature>
<dbReference type="AlphaFoldDB" id="A0AAJ0GGW2"/>
<dbReference type="Gene3D" id="1.25.40.10">
    <property type="entry name" value="Tetratricopeptide repeat domain"/>
    <property type="match status" value="1"/>
</dbReference>
<dbReference type="InterPro" id="IPR018834">
    <property type="entry name" value="DNA/RNA-bd_Est1-type"/>
</dbReference>
<keyword evidence="6" id="KW-1185">Reference proteome</keyword>
<dbReference type="PANTHER" id="PTHR15696">
    <property type="entry name" value="SMG-7 SUPPRESSOR WITH MORPHOLOGICAL EFFECT ON GENITALIA PROTEIN 7"/>
    <property type="match status" value="1"/>
</dbReference>
<feature type="region of interest" description="Disordered" evidence="2">
    <location>
        <begin position="674"/>
        <end position="698"/>
    </location>
</feature>
<sequence length="897" mass="98683">MEDLLAQERAAEQHVTYLLTRPDEPIVNLLRAFEEHRNICRACIFVDFEHGAAQREVKLWQAHTEGNKYFRKALSPLRKQANDQPVAIRALIKLYLQFLKESQSFYRQYIQQLNFTYGGIPELELVAHQVKNDGSGESSQASISPGLHVKVLTSCHNTLIYLGDLSRYRASEKLDKNPDFGPAIGYYGLACTIVPASGMGHHQQAVIALDQHHHLRAIYHLYRAIVVAEPHPNAAQNLKREFDRTNAAWDRGELIRKSRPNDPESAKHTLIGWFVRLHSMCFKGEPFRGYDELEREVLGQLATEVKHRPLDATLMRMMLTNFAAQYNASEQFQVNPIEQNQNAFLHFFRFNVKTFTTLLRVFYDDLRTVDLNHMQDVGDDDTEGAHLVTRLTGTARRILPALRLYSCWLLPMTHLMDGLSADDTLKDSIDQFWPIYAKAVDLVATVFPIWDFDDLPELTYMLEEDAETRGFKPLMGEKTNMIWYDNVTGAEKPRFSSLGVQRVSVDGEMLARVRGFLVDGLNLANDDNLAPIKLTQSRILHRDAQDVEPMPVKPKMAAATTAAPTGEISSRQVPAKPLSYAAAAANASAKPPANGTAKDQGVPPNSGVSRHAQLSRMVDDLVDDDESNNPVTPPQQYHSTPAVVTDMSYSALPGSTGGFAQMSSYAYPLQKPIGSGPGLETSPPVIRTPKDAVSSKPNDRLHSVANIWNDSPVPHSSPFPSGLPTGTLGSPAHFNSRGHSRVNSASSIRSRTSQTVNLGIADSWSSIECAPHAGQQEDKLRAWNRAAESLPQQYRMDAAAAGSAKRVVTPSAPPIIKETFKKTATGQKLGAPRRYKETEYTVHDARGSTAVASLSPPPAALATGLGAGLGLEQSSVASPLLFGAGGSVWSTGYGQGG</sequence>
<feature type="domain" description="Telomerase activating protein Est1-like N-terminal" evidence="4">
    <location>
        <begin position="57"/>
        <end position="170"/>
    </location>
</feature>
<feature type="region of interest" description="Disordered" evidence="2">
    <location>
        <begin position="718"/>
        <end position="749"/>
    </location>
</feature>
<dbReference type="InterPro" id="IPR019458">
    <property type="entry name" value="Est1-like_N"/>
</dbReference>
<evidence type="ECO:0000313" key="6">
    <source>
        <dbReference type="Proteomes" id="UP001271007"/>
    </source>
</evidence>
<feature type="region of interest" description="Disordered" evidence="2">
    <location>
        <begin position="586"/>
        <end position="609"/>
    </location>
</feature>
<accession>A0AAJ0GGW2</accession>
<dbReference type="InterPro" id="IPR045153">
    <property type="entry name" value="Est1/Ebs1-like"/>
</dbReference>
<organism evidence="5 6">
    <name type="scientific">Extremus antarcticus</name>
    <dbReference type="NCBI Taxonomy" id="702011"/>
    <lineage>
        <taxon>Eukaryota</taxon>
        <taxon>Fungi</taxon>
        <taxon>Dikarya</taxon>
        <taxon>Ascomycota</taxon>
        <taxon>Pezizomycotina</taxon>
        <taxon>Dothideomycetes</taxon>
        <taxon>Dothideomycetidae</taxon>
        <taxon>Mycosphaerellales</taxon>
        <taxon>Extremaceae</taxon>
        <taxon>Extremus</taxon>
    </lineage>
</organism>
<dbReference type="Pfam" id="PF10373">
    <property type="entry name" value="EST1_DNA_bind"/>
    <property type="match status" value="1"/>
</dbReference>
<dbReference type="Proteomes" id="UP001271007">
    <property type="component" value="Unassembled WGS sequence"/>
</dbReference>
<comment type="function">
    <text evidence="1">Plays a role in nonsense-mediated mRNA decay.</text>
</comment>
<dbReference type="EMBL" id="JAWDJX010000003">
    <property type="protein sequence ID" value="KAK3057298.1"/>
    <property type="molecule type" value="Genomic_DNA"/>
</dbReference>
<proteinExistence type="predicted"/>
<evidence type="ECO:0000259" key="3">
    <source>
        <dbReference type="Pfam" id="PF10373"/>
    </source>
</evidence>
<gene>
    <name evidence="5" type="ORF">LTR09_001480</name>
</gene>
<dbReference type="SUPFAM" id="SSF48452">
    <property type="entry name" value="TPR-like"/>
    <property type="match status" value="1"/>
</dbReference>
<evidence type="ECO:0000256" key="1">
    <source>
        <dbReference type="RuleBase" id="RU369098"/>
    </source>
</evidence>
<feature type="region of interest" description="Disordered" evidence="2">
    <location>
        <begin position="622"/>
        <end position="641"/>
    </location>
</feature>
<protein>
    <recommendedName>
        <fullName evidence="1">Nonsense-mediated mRNA decay factor</fullName>
    </recommendedName>
</protein>
<feature type="compositionally biased region" description="Polar residues" evidence="2">
    <location>
        <begin position="628"/>
        <end position="639"/>
    </location>
</feature>
<evidence type="ECO:0000313" key="5">
    <source>
        <dbReference type="EMBL" id="KAK3057298.1"/>
    </source>
</evidence>
<dbReference type="Pfam" id="PF10374">
    <property type="entry name" value="EST1"/>
    <property type="match status" value="1"/>
</dbReference>
<dbReference type="GO" id="GO:0000184">
    <property type="term" value="P:nuclear-transcribed mRNA catabolic process, nonsense-mediated decay"/>
    <property type="evidence" value="ECO:0007669"/>
    <property type="project" value="UniProtKB-KW"/>
</dbReference>